<protein>
    <submittedName>
        <fullName evidence="2">DUF1559 domain-containing protein</fullName>
    </submittedName>
</protein>
<organism evidence="2 3">
    <name type="scientific">Paludisphaera mucosa</name>
    <dbReference type="NCBI Taxonomy" id="3030827"/>
    <lineage>
        <taxon>Bacteria</taxon>
        <taxon>Pseudomonadati</taxon>
        <taxon>Planctomycetota</taxon>
        <taxon>Planctomycetia</taxon>
        <taxon>Isosphaerales</taxon>
        <taxon>Isosphaeraceae</taxon>
        <taxon>Paludisphaera</taxon>
    </lineage>
</organism>
<dbReference type="Pfam" id="PF07596">
    <property type="entry name" value="SBP_bac_10"/>
    <property type="match status" value="1"/>
</dbReference>
<dbReference type="NCBIfam" id="TIGR04294">
    <property type="entry name" value="pre_pil_HX9DG"/>
    <property type="match status" value="1"/>
</dbReference>
<feature type="domain" description="DUF1559" evidence="1">
    <location>
        <begin position="31"/>
        <end position="350"/>
    </location>
</feature>
<dbReference type="Pfam" id="PF07963">
    <property type="entry name" value="N_methyl"/>
    <property type="match status" value="1"/>
</dbReference>
<dbReference type="Proteomes" id="UP001216907">
    <property type="component" value="Unassembled WGS sequence"/>
</dbReference>
<reference evidence="2 3" key="1">
    <citation type="submission" date="2023-03" db="EMBL/GenBank/DDBJ databases">
        <title>Paludisphaera mucosa sp. nov. a novel planctomycete from northern fen.</title>
        <authorList>
            <person name="Ivanova A."/>
        </authorList>
    </citation>
    <scope>NUCLEOTIDE SEQUENCE [LARGE SCALE GENOMIC DNA]</scope>
    <source>
        <strain evidence="2 3">Pla2</strain>
    </source>
</reference>
<comment type="caution">
    <text evidence="2">The sequence shown here is derived from an EMBL/GenBank/DDBJ whole genome shotgun (WGS) entry which is preliminary data.</text>
</comment>
<dbReference type="Gene3D" id="3.30.700.10">
    <property type="entry name" value="Glycoprotein, Type 4 Pilin"/>
    <property type="match status" value="1"/>
</dbReference>
<dbReference type="InterPro" id="IPR045584">
    <property type="entry name" value="Pilin-like"/>
</dbReference>
<dbReference type="PANTHER" id="PTHR30093:SF2">
    <property type="entry name" value="TYPE II SECRETION SYSTEM PROTEIN H"/>
    <property type="match status" value="1"/>
</dbReference>
<accession>A0ABT6FJS9</accession>
<dbReference type="InterPro" id="IPR027558">
    <property type="entry name" value="Pre_pil_HX9DG_C"/>
</dbReference>
<evidence type="ECO:0000259" key="1">
    <source>
        <dbReference type="Pfam" id="PF07596"/>
    </source>
</evidence>
<evidence type="ECO:0000313" key="3">
    <source>
        <dbReference type="Proteomes" id="UP001216907"/>
    </source>
</evidence>
<evidence type="ECO:0000313" key="2">
    <source>
        <dbReference type="EMBL" id="MDG3007837.1"/>
    </source>
</evidence>
<gene>
    <name evidence="2" type="ORF">PZE19_29080</name>
</gene>
<dbReference type="PROSITE" id="PS00409">
    <property type="entry name" value="PROKAR_NTER_METHYL"/>
    <property type="match status" value="1"/>
</dbReference>
<sequence>MKTRRGFTLIELLVVIAIIAVLIALLLPAVQSAREAARRAQCTNNLKQIGLGVHNFESTNGEFPPGVGPAPLAAPSLGEGTRVGVQALILPYLEQASLYGTFNLQLEINSTGENDTARCQQIGAFLCPSDGKGFRSPGTRTYAQSTGSWGQSNYYGSNGATAAQAYNSAGGSPTVPFPNNESNTSSVGVFNVSINVTALRPTATVPSPDYRKVTSKTTISSITDGTSNTAMFSEIRISSIPFPVTANKPMDAQTVYITSAWNAATDNYLPNAACNGVPYNTRITYKGQQYYRGNIPELAYYNHTQTPNTRNMDCGDGAFTNAHMAARSYHAGGVNTAFCDGSVKFIKDSISLPTWQALGTRAGGEIVSADAF</sequence>
<dbReference type="EMBL" id="JARRAG010000002">
    <property type="protein sequence ID" value="MDG3007837.1"/>
    <property type="molecule type" value="Genomic_DNA"/>
</dbReference>
<dbReference type="SUPFAM" id="SSF54523">
    <property type="entry name" value="Pili subunits"/>
    <property type="match status" value="1"/>
</dbReference>
<dbReference type="InterPro" id="IPR011453">
    <property type="entry name" value="DUF1559"/>
</dbReference>
<name>A0ABT6FJS9_9BACT</name>
<dbReference type="InterPro" id="IPR012902">
    <property type="entry name" value="N_methyl_site"/>
</dbReference>
<dbReference type="NCBIfam" id="TIGR02532">
    <property type="entry name" value="IV_pilin_GFxxxE"/>
    <property type="match status" value="1"/>
</dbReference>
<dbReference type="RefSeq" id="WP_277864109.1">
    <property type="nucleotide sequence ID" value="NZ_JARRAG010000002.1"/>
</dbReference>
<dbReference type="PANTHER" id="PTHR30093">
    <property type="entry name" value="GENERAL SECRETION PATHWAY PROTEIN G"/>
    <property type="match status" value="1"/>
</dbReference>
<keyword evidence="3" id="KW-1185">Reference proteome</keyword>
<proteinExistence type="predicted"/>